<evidence type="ECO:0000259" key="5">
    <source>
        <dbReference type="PROSITE" id="PS51340"/>
    </source>
</evidence>
<keyword evidence="8" id="KW-1185">Reference proteome</keyword>
<protein>
    <recommendedName>
        <fullName evidence="9">MOSC domain-containing protein</fullName>
    </recommendedName>
</protein>
<dbReference type="Gene3D" id="3.10.20.30">
    <property type="match status" value="1"/>
</dbReference>
<gene>
    <name evidence="7" type="ORF">CDN99_12335</name>
</gene>
<dbReference type="AlphaFoldDB" id="A0A246JEB2"/>
<dbReference type="SUPFAM" id="SSF54292">
    <property type="entry name" value="2Fe-2S ferredoxin-like"/>
    <property type="match status" value="1"/>
</dbReference>
<dbReference type="PANTHER" id="PTHR47354">
    <property type="entry name" value="NADH OXIDOREDUCTASE HCR"/>
    <property type="match status" value="1"/>
</dbReference>
<dbReference type="InterPro" id="IPR017938">
    <property type="entry name" value="Riboflavin_synthase-like_b-brl"/>
</dbReference>
<dbReference type="InterPro" id="IPR001041">
    <property type="entry name" value="2Fe-2S_ferredoxin-type"/>
</dbReference>
<dbReference type="InterPro" id="IPR006058">
    <property type="entry name" value="2Fe2S_fd_BS"/>
</dbReference>
<dbReference type="RefSeq" id="WP_088385144.1">
    <property type="nucleotide sequence ID" value="NZ_NIOF01000004.1"/>
</dbReference>
<dbReference type="SUPFAM" id="SSF63380">
    <property type="entry name" value="Riboflavin synthase domain-like"/>
    <property type="match status" value="1"/>
</dbReference>
<dbReference type="SUPFAM" id="SSF50800">
    <property type="entry name" value="PK beta-barrel domain-like"/>
    <property type="match status" value="1"/>
</dbReference>
<dbReference type="OrthoDB" id="581532at2"/>
<dbReference type="GO" id="GO:0016491">
    <property type="term" value="F:oxidoreductase activity"/>
    <property type="evidence" value="ECO:0007669"/>
    <property type="project" value="InterPro"/>
</dbReference>
<proteinExistence type="predicted"/>
<dbReference type="SUPFAM" id="SSF52343">
    <property type="entry name" value="Ferredoxin reductase-like, C-terminal NADP-linked domain"/>
    <property type="match status" value="1"/>
</dbReference>
<keyword evidence="2" id="KW-0411">Iron-sulfur</keyword>
<feature type="domain" description="2Fe-2S ferredoxin-type" evidence="4">
    <location>
        <begin position="547"/>
        <end position="627"/>
    </location>
</feature>
<feature type="region of interest" description="Disordered" evidence="3">
    <location>
        <begin position="264"/>
        <end position="286"/>
    </location>
</feature>
<dbReference type="PROSITE" id="PS51384">
    <property type="entry name" value="FAD_FR"/>
    <property type="match status" value="1"/>
</dbReference>
<dbReference type="InterPro" id="IPR050415">
    <property type="entry name" value="MRET"/>
</dbReference>
<dbReference type="Pfam" id="PF03473">
    <property type="entry name" value="MOSC"/>
    <property type="match status" value="1"/>
</dbReference>
<evidence type="ECO:0000259" key="4">
    <source>
        <dbReference type="PROSITE" id="PS51085"/>
    </source>
</evidence>
<dbReference type="InterPro" id="IPR017927">
    <property type="entry name" value="FAD-bd_FR_type"/>
</dbReference>
<dbReference type="InterPro" id="IPR011037">
    <property type="entry name" value="Pyrv_Knase-like_insert_dom_sf"/>
</dbReference>
<comment type="caution">
    <text evidence="7">The sequence shown here is derived from an EMBL/GenBank/DDBJ whole genome shotgun (WGS) entry which is preliminary data.</text>
</comment>
<dbReference type="Pfam" id="PF00111">
    <property type="entry name" value="Fer2"/>
    <property type="match status" value="1"/>
</dbReference>
<dbReference type="PROSITE" id="PS51340">
    <property type="entry name" value="MOSC"/>
    <property type="match status" value="1"/>
</dbReference>
<dbReference type="Gene3D" id="2.40.33.20">
    <property type="entry name" value="PK beta-barrel domain-like"/>
    <property type="match status" value="1"/>
</dbReference>
<evidence type="ECO:0008006" key="9">
    <source>
        <dbReference type="Google" id="ProtNLM"/>
    </source>
</evidence>
<dbReference type="Pfam" id="PF00175">
    <property type="entry name" value="NAD_binding_1"/>
    <property type="match status" value="1"/>
</dbReference>
<dbReference type="InterPro" id="IPR001433">
    <property type="entry name" value="OxRdtase_FAD/NAD-bd"/>
</dbReference>
<evidence type="ECO:0000256" key="3">
    <source>
        <dbReference type="SAM" id="MobiDB-lite"/>
    </source>
</evidence>
<reference evidence="7 8" key="1">
    <citation type="journal article" date="2008" name="Int. J. Syst. Evol. Microbiol.">
        <title>Description of Roseateles aquatilis sp. nov. and Roseateles terrae sp. nov., in the class Betaproteobacteria, and emended description of the genus Roseateles.</title>
        <authorList>
            <person name="Gomila M."/>
            <person name="Bowien B."/>
            <person name="Falsen E."/>
            <person name="Moore E.R."/>
            <person name="Lalucat J."/>
        </authorList>
    </citation>
    <scope>NUCLEOTIDE SEQUENCE [LARGE SCALE GENOMIC DNA]</scope>
    <source>
        <strain evidence="7 8">CCUG 48205</strain>
    </source>
</reference>
<dbReference type="Pfam" id="PF00970">
    <property type="entry name" value="FAD_binding_6"/>
    <property type="match status" value="1"/>
</dbReference>
<organism evidence="7 8">
    <name type="scientific">Roseateles aquatilis</name>
    <dbReference type="NCBI Taxonomy" id="431061"/>
    <lineage>
        <taxon>Bacteria</taxon>
        <taxon>Pseudomonadati</taxon>
        <taxon>Pseudomonadota</taxon>
        <taxon>Betaproteobacteria</taxon>
        <taxon>Burkholderiales</taxon>
        <taxon>Sphaerotilaceae</taxon>
        <taxon>Roseateles</taxon>
    </lineage>
</organism>
<dbReference type="GO" id="GO:0051537">
    <property type="term" value="F:2 iron, 2 sulfur cluster binding"/>
    <property type="evidence" value="ECO:0007669"/>
    <property type="project" value="UniProtKB-KW"/>
</dbReference>
<dbReference type="InterPro" id="IPR039261">
    <property type="entry name" value="FNR_nucleotide-bd"/>
</dbReference>
<accession>A0A246JEB2</accession>
<dbReference type="GO" id="GO:0030151">
    <property type="term" value="F:molybdenum ion binding"/>
    <property type="evidence" value="ECO:0007669"/>
    <property type="project" value="InterPro"/>
</dbReference>
<dbReference type="InterPro" id="IPR012675">
    <property type="entry name" value="Beta-grasp_dom_sf"/>
</dbReference>
<feature type="domain" description="FAD-binding FR-type" evidence="6">
    <location>
        <begin position="288"/>
        <end position="392"/>
    </location>
</feature>
<evidence type="ECO:0000313" key="7">
    <source>
        <dbReference type="EMBL" id="OWQ90938.1"/>
    </source>
</evidence>
<evidence type="ECO:0000256" key="2">
    <source>
        <dbReference type="ARBA" id="ARBA00022714"/>
    </source>
</evidence>
<keyword evidence="2" id="KW-0001">2Fe-2S</keyword>
<dbReference type="EMBL" id="NIOF01000004">
    <property type="protein sequence ID" value="OWQ90938.1"/>
    <property type="molecule type" value="Genomic_DNA"/>
</dbReference>
<comment type="cofactor">
    <cofactor evidence="1">
        <name>FAD</name>
        <dbReference type="ChEBI" id="CHEBI:57692"/>
    </cofactor>
</comment>
<evidence type="ECO:0000256" key="1">
    <source>
        <dbReference type="ARBA" id="ARBA00001974"/>
    </source>
</evidence>
<keyword evidence="2" id="KW-0479">Metal-binding</keyword>
<keyword evidence="2" id="KW-0408">Iron</keyword>
<dbReference type="PANTHER" id="PTHR47354:SF5">
    <property type="entry name" value="PROTEIN RFBI"/>
    <property type="match status" value="1"/>
</dbReference>
<dbReference type="Gene3D" id="2.40.30.10">
    <property type="entry name" value="Translation factors"/>
    <property type="match status" value="1"/>
</dbReference>
<evidence type="ECO:0000259" key="6">
    <source>
        <dbReference type="PROSITE" id="PS51384"/>
    </source>
</evidence>
<dbReference type="Gene3D" id="3.40.50.80">
    <property type="entry name" value="Nucleotide-binding domain of ferredoxin-NADP reductase (FNR) module"/>
    <property type="match status" value="1"/>
</dbReference>
<dbReference type="PRINTS" id="PR00410">
    <property type="entry name" value="PHEHYDRXLASE"/>
</dbReference>
<dbReference type="InterPro" id="IPR005302">
    <property type="entry name" value="MoCF_Sase_C"/>
</dbReference>
<feature type="domain" description="MOSC" evidence="5">
    <location>
        <begin position="126"/>
        <end position="268"/>
    </location>
</feature>
<dbReference type="PROSITE" id="PS00197">
    <property type="entry name" value="2FE2S_FER_1"/>
    <property type="match status" value="1"/>
</dbReference>
<dbReference type="InterPro" id="IPR036010">
    <property type="entry name" value="2Fe-2S_ferredoxin-like_sf"/>
</dbReference>
<dbReference type="GO" id="GO:0030170">
    <property type="term" value="F:pyridoxal phosphate binding"/>
    <property type="evidence" value="ECO:0007669"/>
    <property type="project" value="InterPro"/>
</dbReference>
<dbReference type="Proteomes" id="UP000197468">
    <property type="component" value="Unassembled WGS sequence"/>
</dbReference>
<dbReference type="InterPro" id="IPR008333">
    <property type="entry name" value="Cbr1-like_FAD-bd_dom"/>
</dbReference>
<sequence>MIDARTQPFDLPDVDHAMPTLASLYRYPVKGFSGQTLTEVKLEPGRGIPMDRFLGIANGHAVIPGEGWAPCQGFVRMTRNEGLPCYSLNFDPERLRLTLNAPMGGCASISLSEPDTWEHANQAIASWFSPGALDAPRFVRRNADLGWWDFEDAPLSLINLETVRALSRQAGAVLDPLRFRGNLYLDGLPAWEEFRWVGGRIRIGDAVELEILRPIERCKATSVNPMTGQSDINVPALLAGREGHLFFGVYARVTRAGFVRAGDPLRTGEPASPAQEVGAPNPGPPPAQWPRHAQVVRRVQESADVDSFWLRDPLAHLRPAPLPGQHVRVSVPGPDAQPYWRSYTISAAEGDQLRLSVKNEGSGGTVSPLMHATLRESSSLLMSGPFGSFHLGAAERERPLVLVSAGIGITPIVAMLRALADREDGGRPVTVLHAARHENSLALWREASELAMVLPAARLRLFLSRPEDGGALDMVPHAEAGRLSANAFAGLPAQAEVYVCGPPRFVTDVRRWAEEAGVAPEAIHSESFASPAAVSAQRRKPPVNGPISVRFEADGIDATWHLEDGTLLELAEACGLSLPANCRAGVCGACRQTLLAGEVVHLIESPFPLGPRDVLTCCAVPVSAVTI</sequence>
<dbReference type="CDD" id="cd00207">
    <property type="entry name" value="fer2"/>
    <property type="match status" value="1"/>
</dbReference>
<dbReference type="PROSITE" id="PS51085">
    <property type="entry name" value="2FE2S_FER_2"/>
    <property type="match status" value="1"/>
</dbReference>
<name>A0A246JEB2_9BURK</name>
<evidence type="ECO:0000313" key="8">
    <source>
        <dbReference type="Proteomes" id="UP000197468"/>
    </source>
</evidence>